<feature type="transmembrane region" description="Helical" evidence="1">
    <location>
        <begin position="116"/>
        <end position="139"/>
    </location>
</feature>
<dbReference type="AlphaFoldDB" id="A0A0T6LP85"/>
<dbReference type="RefSeq" id="WP_018386053.1">
    <property type="nucleotide sequence ID" value="NZ_LLZU01000035.1"/>
</dbReference>
<keyword evidence="1" id="KW-1133">Transmembrane helix</keyword>
<accession>A0A0T6LP85</accession>
<feature type="transmembrane region" description="Helical" evidence="1">
    <location>
        <begin position="327"/>
        <end position="346"/>
    </location>
</feature>
<evidence type="ECO:0000313" key="3">
    <source>
        <dbReference type="Proteomes" id="UP000050867"/>
    </source>
</evidence>
<dbReference type="Proteomes" id="UP000050867">
    <property type="component" value="Unassembled WGS sequence"/>
</dbReference>
<feature type="transmembrane region" description="Helical" evidence="1">
    <location>
        <begin position="169"/>
        <end position="186"/>
    </location>
</feature>
<name>A0A0T6LP85_WENVI</name>
<keyword evidence="1" id="KW-0472">Membrane</keyword>
<dbReference type="OrthoDB" id="4851474at2"/>
<feature type="transmembrane region" description="Helical" evidence="1">
    <location>
        <begin position="61"/>
        <end position="79"/>
    </location>
</feature>
<feature type="transmembrane region" description="Helical" evidence="1">
    <location>
        <begin position="198"/>
        <end position="218"/>
    </location>
</feature>
<feature type="transmembrane region" description="Helical" evidence="1">
    <location>
        <begin position="91"/>
        <end position="110"/>
    </location>
</feature>
<sequence length="455" mass="48410">MACRAGFWVRPGGDDWCFLTKVRDLGVLRLAHDFYMYDNGRVGNAVAVGLYSWPGAVGHQWFPLISAVLTVAVLWAVLSRSWRVLALSAPAAGRLAVVAVLSALFLLGQPNPYQTFFWPASSVSHTLPPVLALAAALPALGATTPARRWVAAGVALLAALFLGTLSEETSAVCLVLLLTLLLALAVDRGLFSPPARRTAVLCSAAGVAGLLGGLVLLVTSPGSRSRRERMGVGGSSYSPHELAAALNDWLDIMQRLATTWPYLAAVAVGVLLGAVTRVGGTPRKRVPWPLLVLPAAAFVPASMAATLLVRPAFGRWTALSSRTWNDYLLLLLLLLTGYGVLLGLVLRDRLRPLPLGPAPLRPLPLAAAGVTALCLLGLIGPVRELAHDTKVRAGAFDRQDARLRTAAANGEKAPAYTPTPIGGLREPFALPRNRDWAAVCVARYYRVPEVVPPRR</sequence>
<keyword evidence="1" id="KW-0812">Transmembrane</keyword>
<comment type="caution">
    <text evidence="2">The sequence shown here is derived from an EMBL/GenBank/DDBJ whole genome shotgun (WGS) entry which is preliminary data.</text>
</comment>
<feature type="transmembrane region" description="Helical" evidence="1">
    <location>
        <begin position="288"/>
        <end position="307"/>
    </location>
</feature>
<evidence type="ECO:0000256" key="1">
    <source>
        <dbReference type="SAM" id="Phobius"/>
    </source>
</evidence>
<evidence type="ECO:0000313" key="2">
    <source>
        <dbReference type="EMBL" id="KRV47663.1"/>
    </source>
</evidence>
<proteinExistence type="predicted"/>
<dbReference type="EMBL" id="LLZU01000035">
    <property type="protein sequence ID" value="KRV47663.1"/>
    <property type="molecule type" value="Genomic_DNA"/>
</dbReference>
<feature type="transmembrane region" description="Helical" evidence="1">
    <location>
        <begin position="259"/>
        <end position="276"/>
    </location>
</feature>
<organism evidence="2 3">
    <name type="scientific">Wenjunlia vitaminophila</name>
    <name type="common">Streptomyces vitaminophilus</name>
    <dbReference type="NCBI Taxonomy" id="76728"/>
    <lineage>
        <taxon>Bacteria</taxon>
        <taxon>Bacillati</taxon>
        <taxon>Actinomycetota</taxon>
        <taxon>Actinomycetes</taxon>
        <taxon>Kitasatosporales</taxon>
        <taxon>Streptomycetaceae</taxon>
        <taxon>Wenjunlia</taxon>
    </lineage>
</organism>
<dbReference type="InterPro" id="IPR045691">
    <property type="entry name" value="DUF6056"/>
</dbReference>
<protein>
    <submittedName>
        <fullName evidence="2">Uncharacterized protein</fullName>
    </submittedName>
</protein>
<dbReference type="eggNOG" id="ENOG502ZANA">
    <property type="taxonomic scope" value="Bacteria"/>
</dbReference>
<feature type="transmembrane region" description="Helical" evidence="1">
    <location>
        <begin position="146"/>
        <end position="163"/>
    </location>
</feature>
<dbReference type="Pfam" id="PF19528">
    <property type="entry name" value="DUF6056"/>
    <property type="match status" value="1"/>
</dbReference>
<keyword evidence="3" id="KW-1185">Reference proteome</keyword>
<reference evidence="2 3" key="1">
    <citation type="submission" date="2015-10" db="EMBL/GenBank/DDBJ databases">
        <title>Draft genome sequence of pyrrolomycin-producing Streptomyces vitaminophilus.</title>
        <authorList>
            <person name="Graham D.E."/>
            <person name="Mahan K.M."/>
            <person name="Klingeman D.M."/>
            <person name="Hettich R.L."/>
            <person name="Parry R.J."/>
        </authorList>
    </citation>
    <scope>NUCLEOTIDE SEQUENCE [LARGE SCALE GENOMIC DNA]</scope>
    <source>
        <strain evidence="2 3">ATCC 31673</strain>
    </source>
</reference>
<gene>
    <name evidence="2" type="ORF">AQ490_04520</name>
</gene>